<keyword evidence="3" id="KW-1185">Reference proteome</keyword>
<organism evidence="2 3">
    <name type="scientific">Azospirillum melinis</name>
    <dbReference type="NCBI Taxonomy" id="328839"/>
    <lineage>
        <taxon>Bacteria</taxon>
        <taxon>Pseudomonadati</taxon>
        <taxon>Pseudomonadota</taxon>
        <taxon>Alphaproteobacteria</taxon>
        <taxon>Rhodospirillales</taxon>
        <taxon>Azospirillaceae</taxon>
        <taxon>Azospirillum</taxon>
    </lineage>
</organism>
<keyword evidence="1" id="KW-1277">Toxin-antitoxin system</keyword>
<dbReference type="Proteomes" id="UP000605086">
    <property type="component" value="Unassembled WGS sequence"/>
</dbReference>
<comment type="caution">
    <text evidence="2">The sequence shown here is derived from an EMBL/GenBank/DDBJ whole genome shotgun (WGS) entry which is preliminary data.</text>
</comment>
<reference evidence="2 3" key="1">
    <citation type="submission" date="2019-10" db="EMBL/GenBank/DDBJ databases">
        <title>Genome sequence of Azospirillum melinis.</title>
        <authorList>
            <person name="Ambrosini A."/>
            <person name="Sant'Anna F.H."/>
            <person name="Cassan F.D."/>
            <person name="Souza E.M."/>
            <person name="Passaglia L.M.P."/>
        </authorList>
    </citation>
    <scope>NUCLEOTIDE SEQUENCE [LARGE SCALE GENOMIC DNA]</scope>
    <source>
        <strain evidence="2 3">TMCY0552</strain>
    </source>
</reference>
<evidence type="ECO:0000313" key="3">
    <source>
        <dbReference type="Proteomes" id="UP000605086"/>
    </source>
</evidence>
<dbReference type="Pfam" id="PF05016">
    <property type="entry name" value="ParE_toxin"/>
    <property type="match status" value="1"/>
</dbReference>
<name>A0ABX2KMR6_9PROT</name>
<protein>
    <recommendedName>
        <fullName evidence="4">Type II toxin-antitoxin system RelE/ParE family toxin</fullName>
    </recommendedName>
</protein>
<accession>A0ABX2KMR6</accession>
<evidence type="ECO:0000256" key="1">
    <source>
        <dbReference type="ARBA" id="ARBA00022649"/>
    </source>
</evidence>
<dbReference type="InterPro" id="IPR035093">
    <property type="entry name" value="RelE/ParE_toxin_dom_sf"/>
</dbReference>
<evidence type="ECO:0000313" key="2">
    <source>
        <dbReference type="EMBL" id="NUB03867.1"/>
    </source>
</evidence>
<gene>
    <name evidence="2" type="ORF">GBZ48_32150</name>
</gene>
<dbReference type="Gene3D" id="3.30.2310.20">
    <property type="entry name" value="RelE-like"/>
    <property type="match status" value="1"/>
</dbReference>
<proteinExistence type="predicted"/>
<sequence length="65" mass="7022">MIRPLPLRLTEAAEADLVELWAHVAAESSETVATSFIRAIEASLQPLSHFPLWGPPATGWLPVCG</sequence>
<dbReference type="InterPro" id="IPR007712">
    <property type="entry name" value="RelE/ParE_toxin"/>
</dbReference>
<dbReference type="EMBL" id="WHOS01000077">
    <property type="protein sequence ID" value="NUB03867.1"/>
    <property type="molecule type" value="Genomic_DNA"/>
</dbReference>
<evidence type="ECO:0008006" key="4">
    <source>
        <dbReference type="Google" id="ProtNLM"/>
    </source>
</evidence>